<protein>
    <submittedName>
        <fullName evidence="2">Uncharacterized protein</fullName>
    </submittedName>
</protein>
<reference evidence="2 3" key="1">
    <citation type="journal article" date="2015" name="Genome Biol. Evol.">
        <title>Comparative Genomics of a Bacterivorous Green Alga Reveals Evolutionary Causalities and Consequences of Phago-Mixotrophic Mode of Nutrition.</title>
        <authorList>
            <person name="Burns J.A."/>
            <person name="Paasch A."/>
            <person name="Narechania A."/>
            <person name="Kim E."/>
        </authorList>
    </citation>
    <scope>NUCLEOTIDE SEQUENCE [LARGE SCALE GENOMIC DNA]</scope>
    <source>
        <strain evidence="2 3">PLY_AMNH</strain>
    </source>
</reference>
<feature type="non-terminal residue" evidence="2">
    <location>
        <position position="83"/>
    </location>
</feature>
<gene>
    <name evidence="2" type="ORF">CYMTET_42193</name>
</gene>
<evidence type="ECO:0000313" key="3">
    <source>
        <dbReference type="Proteomes" id="UP001190700"/>
    </source>
</evidence>
<keyword evidence="3" id="KW-1185">Reference proteome</keyword>
<name>A0AAE0F2U1_9CHLO</name>
<feature type="chain" id="PRO_5042084537" evidence="1">
    <location>
        <begin position="17"/>
        <end position="83"/>
    </location>
</feature>
<dbReference type="EMBL" id="LGRX02028203">
    <property type="protein sequence ID" value="KAK3248335.1"/>
    <property type="molecule type" value="Genomic_DNA"/>
</dbReference>
<evidence type="ECO:0000313" key="2">
    <source>
        <dbReference type="EMBL" id="KAK3248335.1"/>
    </source>
</evidence>
<sequence length="83" mass="8950">MFAVFASLLFESASSAGLPSAFEDEVKNVLLKIAGYDNTDTMSIDAIYQSEHGGAIAETTTTFPDQGNAKIYNATLQCCITYR</sequence>
<dbReference type="AlphaFoldDB" id="A0AAE0F2U1"/>
<comment type="caution">
    <text evidence="2">The sequence shown here is derived from an EMBL/GenBank/DDBJ whole genome shotgun (WGS) entry which is preliminary data.</text>
</comment>
<proteinExistence type="predicted"/>
<dbReference type="Proteomes" id="UP001190700">
    <property type="component" value="Unassembled WGS sequence"/>
</dbReference>
<organism evidence="2 3">
    <name type="scientific">Cymbomonas tetramitiformis</name>
    <dbReference type="NCBI Taxonomy" id="36881"/>
    <lineage>
        <taxon>Eukaryota</taxon>
        <taxon>Viridiplantae</taxon>
        <taxon>Chlorophyta</taxon>
        <taxon>Pyramimonadophyceae</taxon>
        <taxon>Pyramimonadales</taxon>
        <taxon>Pyramimonadaceae</taxon>
        <taxon>Cymbomonas</taxon>
    </lineage>
</organism>
<accession>A0AAE0F2U1</accession>
<keyword evidence="1" id="KW-0732">Signal</keyword>
<evidence type="ECO:0000256" key="1">
    <source>
        <dbReference type="SAM" id="SignalP"/>
    </source>
</evidence>
<feature type="signal peptide" evidence="1">
    <location>
        <begin position="1"/>
        <end position="16"/>
    </location>
</feature>